<proteinExistence type="predicted"/>
<reference evidence="9 10" key="1">
    <citation type="submission" date="2018-03" db="EMBL/GenBank/DDBJ databases">
        <title>Genomic Encyclopedia of Archaeal and Bacterial Type Strains, Phase II (KMG-II): from individual species to whole genera.</title>
        <authorList>
            <person name="Goeker M."/>
        </authorList>
    </citation>
    <scope>NUCLEOTIDE SEQUENCE [LARGE SCALE GENOMIC DNA]</scope>
    <source>
        <strain evidence="9 10">DSM 19711</strain>
    </source>
</reference>
<dbReference type="GO" id="GO:0003700">
    <property type="term" value="F:DNA-binding transcription factor activity"/>
    <property type="evidence" value="ECO:0007669"/>
    <property type="project" value="TreeGrafter"/>
</dbReference>
<dbReference type="InterPro" id="IPR029016">
    <property type="entry name" value="GAF-like_dom_sf"/>
</dbReference>
<keyword evidence="3" id="KW-0238">DNA-binding</keyword>
<comment type="function">
    <text evidence="5">May be an activator protein for the gylABX operon.</text>
</comment>
<feature type="domain" description="HTH iclR-type" evidence="7">
    <location>
        <begin position="9"/>
        <end position="69"/>
    </location>
</feature>
<protein>
    <recommendedName>
        <fullName evidence="6">Glycerol operon regulatory protein</fullName>
    </recommendedName>
</protein>
<dbReference type="AlphaFoldDB" id="A0A2T0QXT1"/>
<dbReference type="RefSeq" id="WP_170127461.1">
    <property type="nucleotide sequence ID" value="NZ_PVZF01000015.1"/>
</dbReference>
<dbReference type="GO" id="GO:0006071">
    <property type="term" value="P:glycerol metabolic process"/>
    <property type="evidence" value="ECO:0007669"/>
    <property type="project" value="UniProtKB-KW"/>
</dbReference>
<dbReference type="InterPro" id="IPR036388">
    <property type="entry name" value="WH-like_DNA-bd_sf"/>
</dbReference>
<dbReference type="PROSITE" id="PS51077">
    <property type="entry name" value="HTH_ICLR"/>
    <property type="match status" value="1"/>
</dbReference>
<dbReference type="Proteomes" id="UP000238083">
    <property type="component" value="Unassembled WGS sequence"/>
</dbReference>
<keyword evidence="1" id="KW-0319">Glycerol metabolism</keyword>
<dbReference type="SUPFAM" id="SSF46785">
    <property type="entry name" value="Winged helix' DNA-binding domain"/>
    <property type="match status" value="1"/>
</dbReference>
<dbReference type="InterPro" id="IPR014757">
    <property type="entry name" value="Tscrpt_reg_IclR_C"/>
</dbReference>
<dbReference type="GO" id="GO:0003677">
    <property type="term" value="F:DNA binding"/>
    <property type="evidence" value="ECO:0007669"/>
    <property type="project" value="UniProtKB-KW"/>
</dbReference>
<dbReference type="Gene3D" id="1.10.10.10">
    <property type="entry name" value="Winged helix-like DNA-binding domain superfamily/Winged helix DNA-binding domain"/>
    <property type="match status" value="1"/>
</dbReference>
<dbReference type="InterPro" id="IPR050707">
    <property type="entry name" value="HTH_MetabolicPath_Reg"/>
</dbReference>
<evidence type="ECO:0000256" key="3">
    <source>
        <dbReference type="ARBA" id="ARBA00023125"/>
    </source>
</evidence>
<keyword evidence="4" id="KW-0804">Transcription</keyword>
<evidence type="ECO:0000259" key="8">
    <source>
        <dbReference type="PROSITE" id="PS51078"/>
    </source>
</evidence>
<sequence>MAEQTSSTMRSLDRSLDVLDALQRGQGPLRLSDIAHSTGLTLPTVSRILATLQSRGYVAAEGRRFRVGPSVLAAAHSFLVNDRLVGGARPYLQELAAATGLTCSLYERVGFDRVLVARVDGARPLRYELPIGRRLPLHLGAGKAISVDFDAEELDALAEHLDRFPDVSGVPLDRGELERDLETLRRNGFHVSVSERAAGVMALSVPVRTPAGELLGALSLAGPAEGQSVEELRARAGEVARTAFAIGESFSRGL</sequence>
<accession>A0A2T0QXT1</accession>
<dbReference type="FunFam" id="1.10.10.10:FF:000056">
    <property type="entry name" value="IclR family transcriptional regulator"/>
    <property type="match status" value="1"/>
</dbReference>
<gene>
    <name evidence="9" type="ORF">CLV37_11599</name>
</gene>
<dbReference type="PANTHER" id="PTHR30136">
    <property type="entry name" value="HELIX-TURN-HELIX TRANSCRIPTIONAL REGULATOR, ICLR FAMILY"/>
    <property type="match status" value="1"/>
</dbReference>
<evidence type="ECO:0000256" key="4">
    <source>
        <dbReference type="ARBA" id="ARBA00023163"/>
    </source>
</evidence>
<evidence type="ECO:0000256" key="6">
    <source>
        <dbReference type="ARBA" id="ARBA00070406"/>
    </source>
</evidence>
<dbReference type="SMART" id="SM00346">
    <property type="entry name" value="HTH_ICLR"/>
    <property type="match status" value="1"/>
</dbReference>
<name>A0A2T0QXT1_9ACTN</name>
<feature type="domain" description="IclR-ED" evidence="8">
    <location>
        <begin position="70"/>
        <end position="252"/>
    </location>
</feature>
<evidence type="ECO:0000313" key="10">
    <source>
        <dbReference type="Proteomes" id="UP000238083"/>
    </source>
</evidence>
<evidence type="ECO:0000256" key="1">
    <source>
        <dbReference type="ARBA" id="ARBA00022798"/>
    </source>
</evidence>
<organism evidence="9 10">
    <name type="scientific">Kineococcus rhizosphaerae</name>
    <dbReference type="NCBI Taxonomy" id="559628"/>
    <lineage>
        <taxon>Bacteria</taxon>
        <taxon>Bacillati</taxon>
        <taxon>Actinomycetota</taxon>
        <taxon>Actinomycetes</taxon>
        <taxon>Kineosporiales</taxon>
        <taxon>Kineosporiaceae</taxon>
        <taxon>Kineococcus</taxon>
    </lineage>
</organism>
<dbReference type="EMBL" id="PVZF01000015">
    <property type="protein sequence ID" value="PRY10835.1"/>
    <property type="molecule type" value="Genomic_DNA"/>
</dbReference>
<keyword evidence="2" id="KW-0805">Transcription regulation</keyword>
<dbReference type="SUPFAM" id="SSF55781">
    <property type="entry name" value="GAF domain-like"/>
    <property type="match status" value="1"/>
</dbReference>
<evidence type="ECO:0000313" key="9">
    <source>
        <dbReference type="EMBL" id="PRY10835.1"/>
    </source>
</evidence>
<dbReference type="Gene3D" id="3.30.450.40">
    <property type="match status" value="1"/>
</dbReference>
<dbReference type="InterPro" id="IPR005471">
    <property type="entry name" value="Tscrpt_reg_IclR_N"/>
</dbReference>
<dbReference type="InterPro" id="IPR012318">
    <property type="entry name" value="HTH_CRP"/>
</dbReference>
<dbReference type="SMART" id="SM00419">
    <property type="entry name" value="HTH_CRP"/>
    <property type="match status" value="1"/>
</dbReference>
<evidence type="ECO:0000256" key="5">
    <source>
        <dbReference type="ARBA" id="ARBA00058938"/>
    </source>
</evidence>
<evidence type="ECO:0000256" key="2">
    <source>
        <dbReference type="ARBA" id="ARBA00023015"/>
    </source>
</evidence>
<dbReference type="GO" id="GO:0045892">
    <property type="term" value="P:negative regulation of DNA-templated transcription"/>
    <property type="evidence" value="ECO:0007669"/>
    <property type="project" value="TreeGrafter"/>
</dbReference>
<dbReference type="InterPro" id="IPR036390">
    <property type="entry name" value="WH_DNA-bd_sf"/>
</dbReference>
<comment type="caution">
    <text evidence="9">The sequence shown here is derived from an EMBL/GenBank/DDBJ whole genome shotgun (WGS) entry which is preliminary data.</text>
</comment>
<dbReference type="PROSITE" id="PS51078">
    <property type="entry name" value="ICLR_ED"/>
    <property type="match status" value="1"/>
</dbReference>
<dbReference type="Pfam" id="PF09339">
    <property type="entry name" value="HTH_IclR"/>
    <property type="match status" value="1"/>
</dbReference>
<evidence type="ECO:0000259" key="7">
    <source>
        <dbReference type="PROSITE" id="PS51077"/>
    </source>
</evidence>
<keyword evidence="10" id="KW-1185">Reference proteome</keyword>
<dbReference type="Pfam" id="PF01614">
    <property type="entry name" value="IclR_C"/>
    <property type="match status" value="1"/>
</dbReference>
<dbReference type="PANTHER" id="PTHR30136:SF35">
    <property type="entry name" value="HTH-TYPE TRANSCRIPTIONAL REGULATOR RV1719"/>
    <property type="match status" value="1"/>
</dbReference>